<evidence type="ECO:0000256" key="1">
    <source>
        <dbReference type="SAM" id="SignalP"/>
    </source>
</evidence>
<name>A0A4S2L615_OPIFE</name>
<dbReference type="Proteomes" id="UP000308267">
    <property type="component" value="Unassembled WGS sequence"/>
</dbReference>
<feature type="chain" id="PRO_5020272998" description="Peptidase A1 domain-containing protein" evidence="1">
    <location>
        <begin position="19"/>
        <end position="197"/>
    </location>
</feature>
<dbReference type="InterPro" id="IPR033121">
    <property type="entry name" value="PEPTIDASE_A1"/>
</dbReference>
<dbReference type="InterPro" id="IPR021109">
    <property type="entry name" value="Peptidase_aspartic_dom_sf"/>
</dbReference>
<feature type="domain" description="Peptidase A1" evidence="2">
    <location>
        <begin position="56"/>
        <end position="197"/>
    </location>
</feature>
<evidence type="ECO:0000313" key="4">
    <source>
        <dbReference type="Proteomes" id="UP000308267"/>
    </source>
</evidence>
<feature type="signal peptide" evidence="1">
    <location>
        <begin position="1"/>
        <end position="18"/>
    </location>
</feature>
<evidence type="ECO:0000259" key="2">
    <source>
        <dbReference type="PROSITE" id="PS51767"/>
    </source>
</evidence>
<dbReference type="SUPFAM" id="SSF50630">
    <property type="entry name" value="Acid proteases"/>
    <property type="match status" value="1"/>
</dbReference>
<keyword evidence="4" id="KW-1185">Reference proteome</keyword>
<protein>
    <recommendedName>
        <fullName evidence="2">Peptidase A1 domain-containing protein</fullName>
    </recommendedName>
</protein>
<gene>
    <name evidence="3" type="ORF">CRM22_010280</name>
</gene>
<reference evidence="3 4" key="1">
    <citation type="journal article" date="2019" name="BMC Genomics">
        <title>New insights from Opisthorchis felineus genome: update on genomics of the epidemiologically important liver flukes.</title>
        <authorList>
            <person name="Ershov N.I."/>
            <person name="Mordvinov V.A."/>
            <person name="Prokhortchouk E.B."/>
            <person name="Pakharukova M.Y."/>
            <person name="Gunbin K.V."/>
            <person name="Ustyantsev K."/>
            <person name="Genaev M.A."/>
            <person name="Blinov A.G."/>
            <person name="Mazur A."/>
            <person name="Boulygina E."/>
            <person name="Tsygankova S."/>
            <person name="Khrameeva E."/>
            <person name="Chekanov N."/>
            <person name="Fan G."/>
            <person name="Xiao A."/>
            <person name="Zhang H."/>
            <person name="Xu X."/>
            <person name="Yang H."/>
            <person name="Solovyev V."/>
            <person name="Lee S.M."/>
            <person name="Liu X."/>
            <person name="Afonnikov D.A."/>
            <person name="Skryabin K.G."/>
        </authorList>
    </citation>
    <scope>NUCLEOTIDE SEQUENCE [LARGE SCALE GENOMIC DNA]</scope>
    <source>
        <strain evidence="3">AK-0245</strain>
        <tissue evidence="3">Whole organism</tissue>
    </source>
</reference>
<keyword evidence="1" id="KW-0732">Signal</keyword>
<dbReference type="EMBL" id="SJOL01009752">
    <property type="protein sequence ID" value="TGZ55877.1"/>
    <property type="molecule type" value="Genomic_DNA"/>
</dbReference>
<sequence length="197" mass="22042">MNFCRAILITVHVIIATGSRNVTNLGIKLYAPHSLSGRFKRATASVELTEARLGHYFGVVFVGRDRQLIHVVFDTTTGLTWVPKVGGHWSKYHEFYPGPASDAVLTGRQFSKEYLLNIVEGEWMWVDLEIGDIKLSQLTIGLASRLYAKNPTFGTGFFPGVVGLQFDGDTPYFEKTLLGYLFESRNIASPQFTLSFQ</sequence>
<accession>A0A4S2L615</accession>
<dbReference type="PROSITE" id="PS51767">
    <property type="entry name" value="PEPTIDASE_A1"/>
    <property type="match status" value="1"/>
</dbReference>
<dbReference type="Gene3D" id="2.40.70.10">
    <property type="entry name" value="Acid Proteases"/>
    <property type="match status" value="1"/>
</dbReference>
<proteinExistence type="predicted"/>
<dbReference type="AlphaFoldDB" id="A0A4S2L615"/>
<comment type="caution">
    <text evidence="3">The sequence shown here is derived from an EMBL/GenBank/DDBJ whole genome shotgun (WGS) entry which is preliminary data.</text>
</comment>
<evidence type="ECO:0000313" key="3">
    <source>
        <dbReference type="EMBL" id="TGZ55877.1"/>
    </source>
</evidence>
<dbReference type="Pfam" id="PF00026">
    <property type="entry name" value="Asp"/>
    <property type="match status" value="1"/>
</dbReference>
<organism evidence="3 4">
    <name type="scientific">Opisthorchis felineus</name>
    <dbReference type="NCBI Taxonomy" id="147828"/>
    <lineage>
        <taxon>Eukaryota</taxon>
        <taxon>Metazoa</taxon>
        <taxon>Spiralia</taxon>
        <taxon>Lophotrochozoa</taxon>
        <taxon>Platyhelminthes</taxon>
        <taxon>Trematoda</taxon>
        <taxon>Digenea</taxon>
        <taxon>Opisthorchiida</taxon>
        <taxon>Opisthorchiata</taxon>
        <taxon>Opisthorchiidae</taxon>
        <taxon>Opisthorchis</taxon>
    </lineage>
</organism>